<keyword evidence="4" id="KW-0255">Endonuclease</keyword>
<dbReference type="CDD" id="cd09275">
    <property type="entry name" value="RNase_HI_RT_DIRS1"/>
    <property type="match status" value="1"/>
</dbReference>
<feature type="non-terminal residue" evidence="8">
    <location>
        <position position="1"/>
    </location>
</feature>
<keyword evidence="2" id="KW-0548">Nucleotidyltransferase</keyword>
<dbReference type="AlphaFoldDB" id="A0ABD0RKW4"/>
<feature type="domain" description="Reverse transcriptase RNase H-like" evidence="7">
    <location>
        <begin position="18"/>
        <end position="91"/>
    </location>
</feature>
<dbReference type="GO" id="GO:0003964">
    <property type="term" value="F:RNA-directed DNA polymerase activity"/>
    <property type="evidence" value="ECO:0007669"/>
    <property type="project" value="UniProtKB-KW"/>
</dbReference>
<organism evidence="8 9">
    <name type="scientific">Cirrhinus mrigala</name>
    <name type="common">Mrigala</name>
    <dbReference type="NCBI Taxonomy" id="683832"/>
    <lineage>
        <taxon>Eukaryota</taxon>
        <taxon>Metazoa</taxon>
        <taxon>Chordata</taxon>
        <taxon>Craniata</taxon>
        <taxon>Vertebrata</taxon>
        <taxon>Euteleostomi</taxon>
        <taxon>Actinopterygii</taxon>
        <taxon>Neopterygii</taxon>
        <taxon>Teleostei</taxon>
        <taxon>Ostariophysi</taxon>
        <taxon>Cypriniformes</taxon>
        <taxon>Cyprinidae</taxon>
        <taxon>Labeoninae</taxon>
        <taxon>Labeonini</taxon>
        <taxon>Cirrhinus</taxon>
    </lineage>
</organism>
<dbReference type="InterPro" id="IPR043502">
    <property type="entry name" value="DNA/RNA_pol_sf"/>
</dbReference>
<evidence type="ECO:0000259" key="7">
    <source>
        <dbReference type="Pfam" id="PF17917"/>
    </source>
</evidence>
<keyword evidence="1" id="KW-0808">Transferase</keyword>
<accession>A0ABD0RKW4</accession>
<sequence>PWEDIWILRAGVSLEQVSRCIVVTTDASKTSWGAVCSGHAASGVCTGSQLLWHINCLELVTVLLALKRFRPLIQGKHVLTHTDNTVTVAYVNIQGSVRSFRMSQLARHLLLWSQHRLKSLHSTHFPGKLNRVANFLSRHVSLQ</sequence>
<protein>
    <recommendedName>
        <fullName evidence="7">Reverse transcriptase RNase H-like domain-containing protein</fullName>
    </recommendedName>
</protein>
<evidence type="ECO:0000256" key="6">
    <source>
        <dbReference type="ARBA" id="ARBA00022918"/>
    </source>
</evidence>
<dbReference type="InterPro" id="IPR052055">
    <property type="entry name" value="Hepadnavirus_pol/RT"/>
</dbReference>
<evidence type="ECO:0000256" key="5">
    <source>
        <dbReference type="ARBA" id="ARBA00022801"/>
    </source>
</evidence>
<name>A0ABD0RKW4_CIRMR</name>
<gene>
    <name evidence="8" type="ORF">M9458_007629</name>
</gene>
<keyword evidence="6" id="KW-0695">RNA-directed DNA polymerase</keyword>
<evidence type="ECO:0000256" key="4">
    <source>
        <dbReference type="ARBA" id="ARBA00022759"/>
    </source>
</evidence>
<dbReference type="PANTHER" id="PTHR33050">
    <property type="entry name" value="REVERSE TRANSCRIPTASE DOMAIN-CONTAINING PROTEIN"/>
    <property type="match status" value="1"/>
</dbReference>
<evidence type="ECO:0000256" key="1">
    <source>
        <dbReference type="ARBA" id="ARBA00022679"/>
    </source>
</evidence>
<keyword evidence="5" id="KW-0378">Hydrolase</keyword>
<dbReference type="PANTHER" id="PTHR33050:SF7">
    <property type="entry name" value="RIBONUCLEASE H"/>
    <property type="match status" value="1"/>
</dbReference>
<dbReference type="Pfam" id="PF17917">
    <property type="entry name" value="RT_RNaseH"/>
    <property type="match status" value="1"/>
</dbReference>
<dbReference type="SUPFAM" id="SSF56672">
    <property type="entry name" value="DNA/RNA polymerases"/>
    <property type="match status" value="1"/>
</dbReference>
<keyword evidence="9" id="KW-1185">Reference proteome</keyword>
<dbReference type="GO" id="GO:0004519">
    <property type="term" value="F:endonuclease activity"/>
    <property type="evidence" value="ECO:0007669"/>
    <property type="project" value="UniProtKB-KW"/>
</dbReference>
<dbReference type="GO" id="GO:0016787">
    <property type="term" value="F:hydrolase activity"/>
    <property type="evidence" value="ECO:0007669"/>
    <property type="project" value="UniProtKB-KW"/>
</dbReference>
<evidence type="ECO:0000256" key="3">
    <source>
        <dbReference type="ARBA" id="ARBA00022722"/>
    </source>
</evidence>
<feature type="non-terminal residue" evidence="8">
    <location>
        <position position="143"/>
    </location>
</feature>
<evidence type="ECO:0000313" key="9">
    <source>
        <dbReference type="Proteomes" id="UP001529510"/>
    </source>
</evidence>
<proteinExistence type="predicted"/>
<reference evidence="8 9" key="1">
    <citation type="submission" date="2024-05" db="EMBL/GenBank/DDBJ databases">
        <title>Genome sequencing and assembly of Indian major carp, Cirrhinus mrigala (Hamilton, 1822).</title>
        <authorList>
            <person name="Mohindra V."/>
            <person name="Chowdhury L.M."/>
            <person name="Lal K."/>
            <person name="Jena J.K."/>
        </authorList>
    </citation>
    <scope>NUCLEOTIDE SEQUENCE [LARGE SCALE GENOMIC DNA]</scope>
    <source>
        <strain evidence="8">CM1030</strain>
        <tissue evidence="8">Blood</tissue>
    </source>
</reference>
<evidence type="ECO:0000256" key="2">
    <source>
        <dbReference type="ARBA" id="ARBA00022695"/>
    </source>
</evidence>
<evidence type="ECO:0000313" key="8">
    <source>
        <dbReference type="EMBL" id="KAL0199089.1"/>
    </source>
</evidence>
<keyword evidence="3" id="KW-0540">Nuclease</keyword>
<dbReference type="InterPro" id="IPR041373">
    <property type="entry name" value="RT_RNaseH"/>
</dbReference>
<dbReference type="Proteomes" id="UP001529510">
    <property type="component" value="Unassembled WGS sequence"/>
</dbReference>
<dbReference type="EMBL" id="JAMKFB020000003">
    <property type="protein sequence ID" value="KAL0199089.1"/>
    <property type="molecule type" value="Genomic_DNA"/>
</dbReference>
<comment type="caution">
    <text evidence="8">The sequence shown here is derived from an EMBL/GenBank/DDBJ whole genome shotgun (WGS) entry which is preliminary data.</text>
</comment>